<dbReference type="InterPro" id="IPR020846">
    <property type="entry name" value="MFS_dom"/>
</dbReference>
<evidence type="ECO:0000256" key="4">
    <source>
        <dbReference type="ARBA" id="ARBA00022692"/>
    </source>
</evidence>
<feature type="transmembrane region" description="Helical" evidence="7">
    <location>
        <begin position="449"/>
        <end position="472"/>
    </location>
</feature>
<name>A0A1I2FYR8_9GAMM</name>
<dbReference type="InterPro" id="IPR036259">
    <property type="entry name" value="MFS_trans_sf"/>
</dbReference>
<reference evidence="10" key="1">
    <citation type="submission" date="2016-10" db="EMBL/GenBank/DDBJ databases">
        <authorList>
            <person name="Varghese N."/>
            <person name="Submissions S."/>
        </authorList>
    </citation>
    <scope>NUCLEOTIDE SEQUENCE [LARGE SCALE GENOMIC DNA]</scope>
    <source>
        <strain evidence="10">UNC178MFTsu3.1</strain>
    </source>
</reference>
<evidence type="ECO:0000256" key="6">
    <source>
        <dbReference type="ARBA" id="ARBA00023136"/>
    </source>
</evidence>
<feature type="transmembrane region" description="Helical" evidence="7">
    <location>
        <begin position="311"/>
        <end position="334"/>
    </location>
</feature>
<dbReference type="Gene3D" id="1.20.1720.10">
    <property type="entry name" value="Multidrug resistance protein D"/>
    <property type="match status" value="1"/>
</dbReference>
<gene>
    <name evidence="9" type="ORF">SAMN02799615_02417</name>
</gene>
<feature type="transmembrane region" description="Helical" evidence="7">
    <location>
        <begin position="62"/>
        <end position="80"/>
    </location>
</feature>
<dbReference type="InterPro" id="IPR011701">
    <property type="entry name" value="MFS"/>
</dbReference>
<dbReference type="RefSeq" id="WP_026633269.1">
    <property type="nucleotide sequence ID" value="NZ_FONH01000007.1"/>
</dbReference>
<keyword evidence="6 7" id="KW-0472">Membrane</keyword>
<feature type="transmembrane region" description="Helical" evidence="7">
    <location>
        <begin position="346"/>
        <end position="367"/>
    </location>
</feature>
<keyword evidence="2" id="KW-0813">Transport</keyword>
<feature type="transmembrane region" description="Helical" evidence="7">
    <location>
        <begin position="92"/>
        <end position="117"/>
    </location>
</feature>
<dbReference type="STRING" id="500610.SAMN02799615_02417"/>
<dbReference type="Gene3D" id="1.20.1250.20">
    <property type="entry name" value="MFS general substrate transporter like domains"/>
    <property type="match status" value="1"/>
</dbReference>
<proteinExistence type="predicted"/>
<feature type="transmembrane region" description="Helical" evidence="7">
    <location>
        <begin position="373"/>
        <end position="390"/>
    </location>
</feature>
<protein>
    <submittedName>
        <fullName evidence="9">Drug resistance transporter, EmrB/QacA subfamily</fullName>
    </submittedName>
</protein>
<keyword evidence="10" id="KW-1185">Reference proteome</keyword>
<feature type="transmembrane region" description="Helical" evidence="7">
    <location>
        <begin position="154"/>
        <end position="174"/>
    </location>
</feature>
<feature type="transmembrane region" description="Helical" evidence="7">
    <location>
        <begin position="416"/>
        <end position="437"/>
    </location>
</feature>
<keyword evidence="3" id="KW-1003">Cell membrane</keyword>
<feature type="transmembrane region" description="Helical" evidence="7">
    <location>
        <begin position="180"/>
        <end position="197"/>
    </location>
</feature>
<dbReference type="PRINTS" id="PR01036">
    <property type="entry name" value="TCRTETB"/>
</dbReference>
<dbReference type="PANTHER" id="PTHR42718:SF46">
    <property type="entry name" value="BLR6921 PROTEIN"/>
    <property type="match status" value="1"/>
</dbReference>
<evidence type="ECO:0000256" key="1">
    <source>
        <dbReference type="ARBA" id="ARBA00004651"/>
    </source>
</evidence>
<feature type="transmembrane region" description="Helical" evidence="7">
    <location>
        <begin position="123"/>
        <end position="142"/>
    </location>
</feature>
<dbReference type="EMBL" id="FONH01000007">
    <property type="protein sequence ID" value="SFF09561.1"/>
    <property type="molecule type" value="Genomic_DNA"/>
</dbReference>
<dbReference type="PANTHER" id="PTHR42718">
    <property type="entry name" value="MAJOR FACILITATOR SUPERFAMILY MULTIDRUG TRANSPORTER MFSC"/>
    <property type="match status" value="1"/>
</dbReference>
<evidence type="ECO:0000313" key="10">
    <source>
        <dbReference type="Proteomes" id="UP000199477"/>
    </source>
</evidence>
<dbReference type="Pfam" id="PF07690">
    <property type="entry name" value="MFS_1"/>
    <property type="match status" value="1"/>
</dbReference>
<dbReference type="GO" id="GO:0005886">
    <property type="term" value="C:plasma membrane"/>
    <property type="evidence" value="ECO:0007669"/>
    <property type="project" value="UniProtKB-SubCell"/>
</dbReference>
<evidence type="ECO:0000256" key="3">
    <source>
        <dbReference type="ARBA" id="ARBA00022475"/>
    </source>
</evidence>
<evidence type="ECO:0000256" key="5">
    <source>
        <dbReference type="ARBA" id="ARBA00022989"/>
    </source>
</evidence>
<dbReference type="AlphaFoldDB" id="A0A1I2FYR8"/>
<comment type="subcellular location">
    <subcellularLocation>
        <location evidence="1">Cell membrane</location>
        <topology evidence="1">Multi-pass membrane protein</topology>
    </subcellularLocation>
</comment>
<evidence type="ECO:0000256" key="7">
    <source>
        <dbReference type="SAM" id="Phobius"/>
    </source>
</evidence>
<dbReference type="GO" id="GO:0022857">
    <property type="term" value="F:transmembrane transporter activity"/>
    <property type="evidence" value="ECO:0007669"/>
    <property type="project" value="InterPro"/>
</dbReference>
<feature type="transmembrane region" description="Helical" evidence="7">
    <location>
        <begin position="217"/>
        <end position="236"/>
    </location>
</feature>
<feature type="transmembrane region" description="Helical" evidence="7">
    <location>
        <begin position="282"/>
        <end position="305"/>
    </location>
</feature>
<keyword evidence="5 7" id="KW-1133">Transmembrane helix</keyword>
<dbReference type="PROSITE" id="PS50850">
    <property type="entry name" value="MFS"/>
    <property type="match status" value="1"/>
</dbReference>
<dbReference type="Proteomes" id="UP000199477">
    <property type="component" value="Unassembled WGS sequence"/>
</dbReference>
<evidence type="ECO:0000313" key="9">
    <source>
        <dbReference type="EMBL" id="SFF09561.1"/>
    </source>
</evidence>
<feature type="domain" description="Major facilitator superfamily (MFS) profile" evidence="8">
    <location>
        <begin position="26"/>
        <end position="480"/>
    </location>
</feature>
<feature type="transmembrane region" description="Helical" evidence="7">
    <location>
        <begin position="242"/>
        <end position="261"/>
    </location>
</feature>
<accession>A0A1I2FYR8</accession>
<keyword evidence="4 7" id="KW-0812">Transmembrane</keyword>
<evidence type="ECO:0000256" key="2">
    <source>
        <dbReference type="ARBA" id="ARBA00022448"/>
    </source>
</evidence>
<organism evidence="9 10">
    <name type="scientific">Dyella marensis</name>
    <dbReference type="NCBI Taxonomy" id="500610"/>
    <lineage>
        <taxon>Bacteria</taxon>
        <taxon>Pseudomonadati</taxon>
        <taxon>Pseudomonadota</taxon>
        <taxon>Gammaproteobacteria</taxon>
        <taxon>Lysobacterales</taxon>
        <taxon>Rhodanobacteraceae</taxon>
        <taxon>Dyella</taxon>
    </lineage>
</organism>
<evidence type="ECO:0000259" key="8">
    <source>
        <dbReference type="PROSITE" id="PS50850"/>
    </source>
</evidence>
<dbReference type="CDD" id="cd17321">
    <property type="entry name" value="MFS_MMR_MDR_like"/>
    <property type="match status" value="1"/>
</dbReference>
<sequence length="481" mass="49052">MSKPLVAANGESTTEAEAHLPATRWALAGLALSMLLPSLDTSIANTSLPILAKAFGASFQQVQWVVLAYLLAITTLIVGAGRLGDLMGRRRLLLVGISCFTFASALCGLSGNLWVLIVARAEQGLGAAIMLALTIAGVSEAVPQTRIGRAMGLLGTMSAIGTALGPAAGGILAATFGWPAIFLVNVPLGIVAFLLVLRHMPKERPDAKPLHGGFDPLGTVLLALTLAAYALAMTLGRGEFGALNIALLLGAVIGAGLFVHAEKRAASPLIRLAMLRDVNLSAGLAMSALVSAVMMTTLVVGPFYLSRTLGLAPAWVGVVLSSGPCVTVLSSVPAGRLVDRFGAWRTTVLGLSGIAIGTSVLSALTLAPSSFGVAGYVGPIVVTTLGYALFQASNNTAMMTGVASDRRGVVSGMLSLSRNLGLVTGASAMAGLFAWAVGMSNAANADPTAVAFGVRVTFGVAAASMVLAIAIARRRSRRRLG</sequence>
<dbReference type="SUPFAM" id="SSF103473">
    <property type="entry name" value="MFS general substrate transporter"/>
    <property type="match status" value="1"/>
</dbReference>